<proteinExistence type="predicted"/>
<dbReference type="RefSeq" id="WP_000147241.1">
    <property type="nucleotide sequence ID" value="NZ_AB765928.1"/>
</dbReference>
<evidence type="ECO:0000313" key="2">
    <source>
        <dbReference type="EMBL" id="ACZ66043.1"/>
    </source>
</evidence>
<organism evidence="2">
    <name type="scientific">Staphylococcus aureus</name>
    <dbReference type="NCBI Taxonomy" id="1280"/>
    <lineage>
        <taxon>Bacteria</taxon>
        <taxon>Bacillati</taxon>
        <taxon>Bacillota</taxon>
        <taxon>Bacilli</taxon>
        <taxon>Bacillales</taxon>
        <taxon>Staphylococcaceae</taxon>
        <taxon>Staphylococcus</taxon>
    </lineage>
</organism>
<geneLocation type="plasmid" evidence="2">
    <name>pWBG755</name>
</geneLocation>
<accession>D2JD48</accession>
<sequence>MTGLKVFLIICISAFVGNFILMIFESMPINIWVARFIGGVAAAISGMLLTYYFQKNRIEE</sequence>
<evidence type="ECO:0000313" key="4">
    <source>
        <dbReference type="EMBL" id="ACZ69073.1"/>
    </source>
</evidence>
<geneLocation type="plasmid" evidence="4">
    <name>SAP059A</name>
</geneLocation>
<reference evidence="2" key="2">
    <citation type="submission" date="2009-12" db="EMBL/GenBank/DDBJ databases">
        <authorList>
            <person name="Summers A.O."/>
            <person name="Shearer J."/>
            <person name="Wireman J."/>
        </authorList>
    </citation>
    <scope>NUCLEOTIDE SEQUENCE</scope>
    <source>
        <strain evidence="4">3172</strain>
        <strain evidence="3">K102N</strain>
        <strain evidence="2">WA8</strain>
        <plasmid evidence="2">pWBG755</plasmid>
        <plasmid evidence="3">pWBG762</plasmid>
        <plasmid evidence="4">SAP059A</plasmid>
    </source>
</reference>
<feature type="transmembrane region" description="Helical" evidence="1">
    <location>
        <begin position="6"/>
        <end position="24"/>
    </location>
</feature>
<dbReference type="EMBL" id="GQ900475">
    <property type="protein sequence ID" value="ACZ66162.1"/>
    <property type="molecule type" value="Genomic_DNA"/>
</dbReference>
<dbReference type="EMBL" id="GQ900471">
    <property type="protein sequence ID" value="ACZ66043.1"/>
    <property type="molecule type" value="Genomic_DNA"/>
</dbReference>
<geneLocation type="plasmid" evidence="3">
    <name>pWBG762</name>
</geneLocation>
<name>D2JD48_STAAU</name>
<gene>
    <name evidence="5" type="ORF">EQ90_12960</name>
    <name evidence="2" type="ORF">SAP035B_003</name>
    <name evidence="3" type="ORF">SAP043A_029</name>
    <name evidence="4" type="ORF">SAP059A_007</name>
</gene>
<dbReference type="AlphaFoldDB" id="D2JD48"/>
<dbReference type="EMBL" id="GQ900480">
    <property type="protein sequence ID" value="ACZ69073.1"/>
    <property type="molecule type" value="Genomic_DNA"/>
</dbReference>
<keyword evidence="1" id="KW-0472">Membrane</keyword>
<evidence type="ECO:0000313" key="5">
    <source>
        <dbReference type="EMBL" id="KMR35426.1"/>
    </source>
</evidence>
<reference evidence="5" key="3">
    <citation type="journal article" date="2015" name="J. Infect. Dis.">
        <title>Parallel Epidemics of Community-Associated Methicillin-Resistant Staphylococcus aureus USA300 Infection in North and South America.</title>
        <authorList>
            <person name="Planet P.J."/>
            <person name="Diaz L."/>
            <person name="Kolokotronis S.O."/>
            <person name="Narechania A."/>
            <person name="Reyes J."/>
            <person name="Xing G."/>
            <person name="Rincon S."/>
            <person name="Smith H."/>
            <person name="Panesso D."/>
            <person name="Ryan C."/>
            <person name="Smith D.P."/>
            <person name="Guzman M."/>
            <person name="Zurita J."/>
            <person name="Sebra R."/>
            <person name="Deikus G."/>
            <person name="Nolan R.L."/>
            <person name="Tenover F.C."/>
            <person name="Weinstock G.M."/>
            <person name="Robinson D.A."/>
            <person name="Arias C.A."/>
        </authorList>
    </citation>
    <scope>NUCLEOTIDE SEQUENCE</scope>
    <source>
        <strain evidence="5">CA15</strain>
    </source>
</reference>
<keyword evidence="2" id="KW-0614">Plasmid</keyword>
<dbReference type="EMBL" id="LALJ01000037">
    <property type="protein sequence ID" value="KMR35426.1"/>
    <property type="molecule type" value="Genomic_DNA"/>
</dbReference>
<evidence type="ECO:0000256" key="1">
    <source>
        <dbReference type="SAM" id="Phobius"/>
    </source>
</evidence>
<keyword evidence="1" id="KW-1133">Transmembrane helix</keyword>
<dbReference type="PATRIC" id="fig|1280.3371.peg.1814"/>
<reference evidence="2" key="1">
    <citation type="submission" date="2009-08" db="EMBL/GenBank/DDBJ databases">
        <authorList>
            <person name="Gill J."/>
            <person name="Borman J."/>
            <person name="Shetty J."/>
            <person name="Hostetler J."/>
            <person name="Durkin S."/>
            <person name="Montgomery B."/>
        </authorList>
    </citation>
    <scope>NUCLEOTIDE SEQUENCE</scope>
    <source>
        <strain evidence="4">3172</strain>
        <strain evidence="3">K102N</strain>
        <strain evidence="2">WA8</strain>
        <plasmid evidence="2">pWBG755</plasmid>
        <plasmid evidence="3">pWBG762</plasmid>
        <plasmid evidence="4">SAP059A</plasmid>
    </source>
</reference>
<feature type="transmembrane region" description="Helical" evidence="1">
    <location>
        <begin position="36"/>
        <end position="54"/>
    </location>
</feature>
<keyword evidence="1" id="KW-0812">Transmembrane</keyword>
<protein>
    <submittedName>
        <fullName evidence="2">Uncharacterized protein</fullName>
    </submittedName>
</protein>
<evidence type="ECO:0000313" key="3">
    <source>
        <dbReference type="EMBL" id="ACZ66162.1"/>
    </source>
</evidence>